<accession>A0A9N9TDG5</accession>
<dbReference type="OrthoDB" id="7570424at2759"/>
<name>A0A9N9TDG5_PHYSR</name>
<dbReference type="EMBL" id="OU900105">
    <property type="protein sequence ID" value="CAG9856218.1"/>
    <property type="molecule type" value="Genomic_DNA"/>
</dbReference>
<evidence type="ECO:0000313" key="1">
    <source>
        <dbReference type="EMBL" id="CAG9856218.1"/>
    </source>
</evidence>
<dbReference type="AlphaFoldDB" id="A0A9N9TDG5"/>
<evidence type="ECO:0000313" key="2">
    <source>
        <dbReference type="Proteomes" id="UP001153712"/>
    </source>
</evidence>
<sequence>MLDKDAFLTSHRRDFKKFLRVPLQPIPSQPPRRTKPNNAYVARLVEPYCHCDFHLYEPEMGRYMKLVRKETQLLKVLDQMSRKMAILKSSILDHPCDTDDDKMQTLHQMSYVKKSLPVPKYRKLMADIDSPFGIPVKGEILGLKRAYRDPFKFRLSCFPKPEVQPVPCVTFQATPSPVDEWFKLQTGTSEYHDTVNHMGYDLIKNRQQYREPLMTSRRTEDEPCH</sequence>
<proteinExistence type="predicted"/>
<reference evidence="1" key="1">
    <citation type="submission" date="2022-01" db="EMBL/GenBank/DDBJ databases">
        <authorList>
            <person name="King R."/>
        </authorList>
    </citation>
    <scope>NUCLEOTIDE SEQUENCE</scope>
</reference>
<gene>
    <name evidence="1" type="ORF">PHYEVI_LOCUS2644</name>
</gene>
<protein>
    <submittedName>
        <fullName evidence="1">Uncharacterized protein</fullName>
    </submittedName>
</protein>
<keyword evidence="2" id="KW-1185">Reference proteome</keyword>
<organism evidence="1 2">
    <name type="scientific">Phyllotreta striolata</name>
    <name type="common">Striped flea beetle</name>
    <name type="synonym">Crioceris striolata</name>
    <dbReference type="NCBI Taxonomy" id="444603"/>
    <lineage>
        <taxon>Eukaryota</taxon>
        <taxon>Metazoa</taxon>
        <taxon>Ecdysozoa</taxon>
        <taxon>Arthropoda</taxon>
        <taxon>Hexapoda</taxon>
        <taxon>Insecta</taxon>
        <taxon>Pterygota</taxon>
        <taxon>Neoptera</taxon>
        <taxon>Endopterygota</taxon>
        <taxon>Coleoptera</taxon>
        <taxon>Polyphaga</taxon>
        <taxon>Cucujiformia</taxon>
        <taxon>Chrysomeloidea</taxon>
        <taxon>Chrysomelidae</taxon>
        <taxon>Galerucinae</taxon>
        <taxon>Alticini</taxon>
        <taxon>Phyllotreta</taxon>
    </lineage>
</organism>
<dbReference type="Proteomes" id="UP001153712">
    <property type="component" value="Chromosome 12"/>
</dbReference>